<dbReference type="InterPro" id="IPR035067">
    <property type="entry name" value="V-type_ATPase_csu/dsu"/>
</dbReference>
<evidence type="ECO:0000313" key="4">
    <source>
        <dbReference type="EMBL" id="SEN92797.1"/>
    </source>
</evidence>
<gene>
    <name evidence="4" type="ORF">SAMN05216454_1323</name>
</gene>
<organism evidence="4 5">
    <name type="scientific">Peptostreptococcus russellii</name>
    <dbReference type="NCBI Taxonomy" id="215200"/>
    <lineage>
        <taxon>Bacteria</taxon>
        <taxon>Bacillati</taxon>
        <taxon>Bacillota</taxon>
        <taxon>Clostridia</taxon>
        <taxon>Peptostreptococcales</taxon>
        <taxon>Peptostreptococcaceae</taxon>
        <taxon>Peptostreptococcus</taxon>
    </lineage>
</organism>
<dbReference type="InterPro" id="IPR050873">
    <property type="entry name" value="V-ATPase_V0D/AC39_subunit"/>
</dbReference>
<dbReference type="Gene3D" id="1.20.1690.10">
    <property type="entry name" value="V-type ATP synthase subunit C domain"/>
    <property type="match status" value="2"/>
</dbReference>
<dbReference type="EMBL" id="FODF01000032">
    <property type="protein sequence ID" value="SEN92797.1"/>
    <property type="molecule type" value="Genomic_DNA"/>
</dbReference>
<dbReference type="Pfam" id="PF01992">
    <property type="entry name" value="vATP-synt_AC39"/>
    <property type="match status" value="1"/>
</dbReference>
<comment type="similarity">
    <text evidence="1">Belongs to the V-ATPase V0D/AC39 subunit family.</text>
</comment>
<dbReference type="RefSeq" id="WP_091976174.1">
    <property type="nucleotide sequence ID" value="NZ_FODF01000032.1"/>
</dbReference>
<keyword evidence="5" id="KW-1185">Reference proteome</keyword>
<accession>A0A1H8KJ02</accession>
<protein>
    <submittedName>
        <fullName evidence="4">V/A-type H+-transporting ATPase subunit C</fullName>
    </submittedName>
</protein>
<dbReference type="AlphaFoldDB" id="A0A1H8KJ02"/>
<dbReference type="NCBIfam" id="NF002266">
    <property type="entry name" value="PRK01198.1-2"/>
    <property type="match status" value="1"/>
</dbReference>
<evidence type="ECO:0000256" key="3">
    <source>
        <dbReference type="ARBA" id="ARBA00023065"/>
    </source>
</evidence>
<sequence length="331" mass="37710">MDRLDYAQGVVMARVYEKKLLDKGKLEKMIDAKDADEAFKILLDSEYTKSTDGVEGVKDYELLLKNETSRVFGLGSEMLHDKRILEILSLKYDYHNLKTMVKAKVSGKELDELFIYSSENNPEKIRLQYESGHFTDTKSEFIKALRSAEEKYNESADPQMIDIEIDRAYFKHLKDIADSLGIELFNDYVGASIDFFNVSSMLRAMRMGKSQNFLEKVLVEGGGISINKLIDLSREDFDRLAAALKSEKIGTALLDSVEQYKESGSFSVVDNEKDVYLRRLNSDSRFISFGPEPIFAYLVAKEKEISVVRLILVGKLNNIPATKLRERLGDI</sequence>
<dbReference type="PANTHER" id="PTHR38682">
    <property type="entry name" value="V-TYPE ATP SYNTHASE SUBUNIT C"/>
    <property type="match status" value="1"/>
</dbReference>
<evidence type="ECO:0000313" key="5">
    <source>
        <dbReference type="Proteomes" id="UP000199512"/>
    </source>
</evidence>
<evidence type="ECO:0000256" key="2">
    <source>
        <dbReference type="ARBA" id="ARBA00022448"/>
    </source>
</evidence>
<name>A0A1H8KJ02_9FIRM</name>
<dbReference type="OrthoDB" id="1653at2"/>
<evidence type="ECO:0000256" key="1">
    <source>
        <dbReference type="ARBA" id="ARBA00006709"/>
    </source>
</evidence>
<proteinExistence type="inferred from homology"/>
<keyword evidence="2" id="KW-0813">Transport</keyword>
<dbReference type="STRING" id="215200.SAMN05216454_1323"/>
<dbReference type="Gene3D" id="1.10.132.50">
    <property type="entry name" value="ATP synthase (C/AC39) subunit, domain 3"/>
    <property type="match status" value="1"/>
</dbReference>
<dbReference type="InterPro" id="IPR036079">
    <property type="entry name" value="ATPase_csu/dsu_sf"/>
</dbReference>
<dbReference type="InterPro" id="IPR044911">
    <property type="entry name" value="V-type_ATPase_csu/dsu_dom_3"/>
</dbReference>
<reference evidence="4 5" key="1">
    <citation type="submission" date="2016-10" db="EMBL/GenBank/DDBJ databases">
        <authorList>
            <person name="de Groot N.N."/>
        </authorList>
    </citation>
    <scope>NUCLEOTIDE SEQUENCE [LARGE SCALE GENOMIC DNA]</scope>
    <source>
        <strain evidence="4 5">Calf135</strain>
    </source>
</reference>
<keyword evidence="3" id="KW-0406">Ion transport</keyword>
<dbReference type="PANTHER" id="PTHR38682:SF1">
    <property type="entry name" value="V-TYPE ATP SYNTHASE SUBUNIT C"/>
    <property type="match status" value="1"/>
</dbReference>
<dbReference type="Proteomes" id="UP000199512">
    <property type="component" value="Unassembled WGS sequence"/>
</dbReference>
<dbReference type="SUPFAM" id="SSF103486">
    <property type="entry name" value="V-type ATP synthase subunit C"/>
    <property type="match status" value="1"/>
</dbReference>
<dbReference type="GO" id="GO:0046961">
    <property type="term" value="F:proton-transporting ATPase activity, rotational mechanism"/>
    <property type="evidence" value="ECO:0007669"/>
    <property type="project" value="InterPro"/>
</dbReference>
<dbReference type="InterPro" id="IPR002843">
    <property type="entry name" value="ATPase_V0-cplx_csu/dsu"/>
</dbReference>